<keyword evidence="3" id="KW-1185">Reference proteome</keyword>
<feature type="region of interest" description="Disordered" evidence="1">
    <location>
        <begin position="73"/>
        <end position="97"/>
    </location>
</feature>
<organism evidence="2 3">
    <name type="scientific">Halocaridina rubra</name>
    <name type="common">Hawaiian red shrimp</name>
    <dbReference type="NCBI Taxonomy" id="373956"/>
    <lineage>
        <taxon>Eukaryota</taxon>
        <taxon>Metazoa</taxon>
        <taxon>Ecdysozoa</taxon>
        <taxon>Arthropoda</taxon>
        <taxon>Crustacea</taxon>
        <taxon>Multicrustacea</taxon>
        <taxon>Malacostraca</taxon>
        <taxon>Eumalacostraca</taxon>
        <taxon>Eucarida</taxon>
        <taxon>Decapoda</taxon>
        <taxon>Pleocyemata</taxon>
        <taxon>Caridea</taxon>
        <taxon>Atyoidea</taxon>
        <taxon>Atyidae</taxon>
        <taxon>Halocaridina</taxon>
    </lineage>
</organism>
<dbReference type="Proteomes" id="UP001381693">
    <property type="component" value="Unassembled WGS sequence"/>
</dbReference>
<sequence length="97" mass="10680">NSKRCRAFALQFTDSTLQVSVESTWRNEEDPRYKDCSGHKFSSHHITKQKTALDPMLLCTRAKGNPAVVVATKSGENAPSSASISKTLTSKNKKTSH</sequence>
<proteinExistence type="predicted"/>
<evidence type="ECO:0000313" key="3">
    <source>
        <dbReference type="Proteomes" id="UP001381693"/>
    </source>
</evidence>
<feature type="non-terminal residue" evidence="2">
    <location>
        <position position="1"/>
    </location>
</feature>
<gene>
    <name evidence="2" type="ORF">SK128_006528</name>
</gene>
<accession>A0AAN8XG98</accession>
<reference evidence="2 3" key="1">
    <citation type="submission" date="2023-11" db="EMBL/GenBank/DDBJ databases">
        <title>Halocaridina rubra genome assembly.</title>
        <authorList>
            <person name="Smith C."/>
        </authorList>
    </citation>
    <scope>NUCLEOTIDE SEQUENCE [LARGE SCALE GENOMIC DNA]</scope>
    <source>
        <strain evidence="2">EP-1</strain>
        <tissue evidence="2">Whole</tissue>
    </source>
</reference>
<comment type="caution">
    <text evidence="2">The sequence shown here is derived from an EMBL/GenBank/DDBJ whole genome shotgun (WGS) entry which is preliminary data.</text>
</comment>
<dbReference type="EMBL" id="JAXCGZ010008395">
    <property type="protein sequence ID" value="KAK7077689.1"/>
    <property type="molecule type" value="Genomic_DNA"/>
</dbReference>
<evidence type="ECO:0000313" key="2">
    <source>
        <dbReference type="EMBL" id="KAK7077689.1"/>
    </source>
</evidence>
<protein>
    <submittedName>
        <fullName evidence="2">Uncharacterized protein</fullName>
    </submittedName>
</protein>
<dbReference type="AlphaFoldDB" id="A0AAN8XG98"/>
<name>A0AAN8XG98_HALRR</name>
<evidence type="ECO:0000256" key="1">
    <source>
        <dbReference type="SAM" id="MobiDB-lite"/>
    </source>
</evidence>